<evidence type="ECO:0000313" key="2">
    <source>
        <dbReference type="Proteomes" id="UP001516400"/>
    </source>
</evidence>
<feature type="non-terminal residue" evidence="1">
    <location>
        <position position="1"/>
    </location>
</feature>
<organism evidence="1 2">
    <name type="scientific">Cryptolaemus montrouzieri</name>
    <dbReference type="NCBI Taxonomy" id="559131"/>
    <lineage>
        <taxon>Eukaryota</taxon>
        <taxon>Metazoa</taxon>
        <taxon>Ecdysozoa</taxon>
        <taxon>Arthropoda</taxon>
        <taxon>Hexapoda</taxon>
        <taxon>Insecta</taxon>
        <taxon>Pterygota</taxon>
        <taxon>Neoptera</taxon>
        <taxon>Endopterygota</taxon>
        <taxon>Coleoptera</taxon>
        <taxon>Polyphaga</taxon>
        <taxon>Cucujiformia</taxon>
        <taxon>Coccinelloidea</taxon>
        <taxon>Coccinellidae</taxon>
        <taxon>Scymninae</taxon>
        <taxon>Scymnini</taxon>
        <taxon>Cryptolaemus</taxon>
    </lineage>
</organism>
<dbReference type="AlphaFoldDB" id="A0ABD2NI47"/>
<reference evidence="1 2" key="1">
    <citation type="journal article" date="2021" name="BMC Biol.">
        <title>Horizontally acquired antibacterial genes associated with adaptive radiation of ladybird beetles.</title>
        <authorList>
            <person name="Li H.S."/>
            <person name="Tang X.F."/>
            <person name="Huang Y.H."/>
            <person name="Xu Z.Y."/>
            <person name="Chen M.L."/>
            <person name="Du X.Y."/>
            <person name="Qiu B.Y."/>
            <person name="Chen P.T."/>
            <person name="Zhang W."/>
            <person name="Slipinski A."/>
            <person name="Escalona H.E."/>
            <person name="Waterhouse R.M."/>
            <person name="Zwick A."/>
            <person name="Pang H."/>
        </authorList>
    </citation>
    <scope>NUCLEOTIDE SEQUENCE [LARGE SCALE GENOMIC DNA]</scope>
    <source>
        <strain evidence="1">SYSU2018</strain>
    </source>
</reference>
<protein>
    <submittedName>
        <fullName evidence="1">Uncharacterized protein</fullName>
    </submittedName>
</protein>
<gene>
    <name evidence="1" type="ORF">HHI36_013432</name>
</gene>
<evidence type="ECO:0000313" key="1">
    <source>
        <dbReference type="EMBL" id="KAL3278087.1"/>
    </source>
</evidence>
<sequence length="64" mass="8109">HRNTEMTIKREYKVDTNIETWVWIGKTFYRDKMKNIKYSQVKDSFRYLQEKDVKDIFYEYKFVN</sequence>
<accession>A0ABD2NI47</accession>
<proteinExistence type="predicted"/>
<comment type="caution">
    <text evidence="1">The sequence shown here is derived from an EMBL/GenBank/DDBJ whole genome shotgun (WGS) entry which is preliminary data.</text>
</comment>
<dbReference type="EMBL" id="JABFTP020000103">
    <property type="protein sequence ID" value="KAL3278087.1"/>
    <property type="molecule type" value="Genomic_DNA"/>
</dbReference>
<dbReference type="Proteomes" id="UP001516400">
    <property type="component" value="Unassembled WGS sequence"/>
</dbReference>
<name>A0ABD2NI47_9CUCU</name>
<keyword evidence="2" id="KW-1185">Reference proteome</keyword>